<proteinExistence type="inferred from homology"/>
<feature type="domain" description="Endoribonuclease YicC-like N-terminal" evidence="6">
    <location>
        <begin position="2"/>
        <end position="158"/>
    </location>
</feature>
<dbReference type="PANTHER" id="PTHR30636">
    <property type="entry name" value="UPF0701 PROTEIN YICC"/>
    <property type="match status" value="1"/>
</dbReference>
<dbReference type="NCBIfam" id="TIGR00255">
    <property type="entry name" value="YicC/YloC family endoribonuclease"/>
    <property type="match status" value="1"/>
</dbReference>
<dbReference type="EMBL" id="CYZR01000001">
    <property type="protein sequence ID" value="CUN49301.1"/>
    <property type="molecule type" value="Genomic_DNA"/>
</dbReference>
<sequence length="294" mass="33885">MVKSMTGFGRASSGEDSDKNFSIEIKSVNHRYLDINIKMPKTFVSLEEKIRRLISERLSRGKVDVFINLKDYSKAQGRAKVNLEFAKSYVKCLNSLKNEFKDLEDDIKLSMIVKHPEVIVIEEKEEDLEKIWNDIEGVLSEAIDGIVAMRVNEGEKLAKDILEKSFKIEKLVNFIELKSSVVVENYREKLKERLKDFLGNVDIDETRLATEVVIFADKATIDEEIIRLKSHISQLRESLSFKESIGRKLDFLVQEMNREANTIASKSNDLEITNSVIDIKNIIEKIREQVQNIE</sequence>
<evidence type="ECO:0000259" key="7">
    <source>
        <dbReference type="Pfam" id="PF08340"/>
    </source>
</evidence>
<comment type="cofactor">
    <cofactor evidence="1">
        <name>a divalent metal cation</name>
        <dbReference type="ChEBI" id="CHEBI:60240"/>
    </cofactor>
</comment>
<evidence type="ECO:0000256" key="1">
    <source>
        <dbReference type="ARBA" id="ARBA00001968"/>
    </source>
</evidence>
<evidence type="ECO:0000313" key="9">
    <source>
        <dbReference type="Proteomes" id="UP000095488"/>
    </source>
</evidence>
<organism evidence="8 9">
    <name type="scientific">Sarcina ventriculi</name>
    <name type="common">Clostridium ventriculi</name>
    <dbReference type="NCBI Taxonomy" id="1267"/>
    <lineage>
        <taxon>Bacteria</taxon>
        <taxon>Bacillati</taxon>
        <taxon>Bacillota</taxon>
        <taxon>Clostridia</taxon>
        <taxon>Eubacteriales</taxon>
        <taxon>Clostridiaceae</taxon>
        <taxon>Sarcina</taxon>
    </lineage>
</organism>
<gene>
    <name evidence="8" type="ORF">ERS852473_00321</name>
</gene>
<evidence type="ECO:0000256" key="5">
    <source>
        <dbReference type="ARBA" id="ARBA00035648"/>
    </source>
</evidence>
<dbReference type="Proteomes" id="UP000095488">
    <property type="component" value="Unassembled WGS sequence"/>
</dbReference>
<feature type="domain" description="Endoribonuclease YicC-like C-terminal" evidence="7">
    <location>
        <begin position="177"/>
        <end position="294"/>
    </location>
</feature>
<name>A0ABM9UM16_SARVE</name>
<evidence type="ECO:0000256" key="4">
    <source>
        <dbReference type="ARBA" id="ARBA00022801"/>
    </source>
</evidence>
<comment type="similarity">
    <text evidence="5">Belongs to the YicC/YloC family.</text>
</comment>
<accession>A0ABM9UM16</accession>
<comment type="caution">
    <text evidence="8">The sequence shown here is derived from an EMBL/GenBank/DDBJ whole genome shotgun (WGS) entry which is preliminary data.</text>
</comment>
<keyword evidence="3" id="KW-0255">Endonuclease</keyword>
<keyword evidence="9" id="KW-1185">Reference proteome</keyword>
<evidence type="ECO:0000256" key="2">
    <source>
        <dbReference type="ARBA" id="ARBA00022722"/>
    </source>
</evidence>
<keyword evidence="4" id="KW-0378">Hydrolase</keyword>
<keyword evidence="2" id="KW-0540">Nuclease</keyword>
<dbReference type="InterPro" id="IPR013527">
    <property type="entry name" value="YicC-like_N"/>
</dbReference>
<evidence type="ECO:0000256" key="3">
    <source>
        <dbReference type="ARBA" id="ARBA00022759"/>
    </source>
</evidence>
<dbReference type="Pfam" id="PF08340">
    <property type="entry name" value="YicC-like_C"/>
    <property type="match status" value="1"/>
</dbReference>
<dbReference type="PANTHER" id="PTHR30636:SF3">
    <property type="entry name" value="UPF0701 PROTEIN YICC"/>
    <property type="match status" value="1"/>
</dbReference>
<dbReference type="RefSeq" id="WP_055257212.1">
    <property type="nucleotide sequence ID" value="NZ_BCMV01000062.1"/>
</dbReference>
<dbReference type="Pfam" id="PF03755">
    <property type="entry name" value="YicC-like_N"/>
    <property type="match status" value="1"/>
</dbReference>
<reference evidence="8 9" key="1">
    <citation type="submission" date="2015-09" db="EMBL/GenBank/DDBJ databases">
        <authorList>
            <consortium name="Pathogen Informatics"/>
        </authorList>
    </citation>
    <scope>NUCLEOTIDE SEQUENCE [LARGE SCALE GENOMIC DNA]</scope>
    <source>
        <strain evidence="8 9">2789STDY5834858</strain>
    </source>
</reference>
<dbReference type="InterPro" id="IPR005229">
    <property type="entry name" value="YicC/YloC-like"/>
</dbReference>
<evidence type="ECO:0000313" key="8">
    <source>
        <dbReference type="EMBL" id="CUN49301.1"/>
    </source>
</evidence>
<protein>
    <submittedName>
        <fullName evidence="8">YicC-like family, N-terminal region</fullName>
    </submittedName>
</protein>
<evidence type="ECO:0000259" key="6">
    <source>
        <dbReference type="Pfam" id="PF03755"/>
    </source>
</evidence>
<dbReference type="InterPro" id="IPR013551">
    <property type="entry name" value="YicC-like_C"/>
</dbReference>